<feature type="domain" description="JmjC" evidence="2">
    <location>
        <begin position="150"/>
        <end position="318"/>
    </location>
</feature>
<dbReference type="PANTHER" id="PTHR12461:SF105">
    <property type="entry name" value="HYPOXIA-INDUCIBLE FACTOR 1-ALPHA INHIBITOR"/>
    <property type="match status" value="1"/>
</dbReference>
<evidence type="ECO:0000313" key="4">
    <source>
        <dbReference type="Proteomes" id="UP000824469"/>
    </source>
</evidence>
<evidence type="ECO:0000256" key="1">
    <source>
        <dbReference type="ARBA" id="ARBA00006801"/>
    </source>
</evidence>
<evidence type="ECO:0000313" key="3">
    <source>
        <dbReference type="EMBL" id="KAH9312319.1"/>
    </source>
</evidence>
<protein>
    <recommendedName>
        <fullName evidence="2">JmjC domain-containing protein</fullName>
    </recommendedName>
</protein>
<dbReference type="EMBL" id="JAHRHJ020000006">
    <property type="protein sequence ID" value="KAH9312319.1"/>
    <property type="molecule type" value="Genomic_DNA"/>
</dbReference>
<proteinExistence type="inferred from homology"/>
<organism evidence="3 4">
    <name type="scientific">Taxus chinensis</name>
    <name type="common">Chinese yew</name>
    <name type="synonym">Taxus wallichiana var. chinensis</name>
    <dbReference type="NCBI Taxonomy" id="29808"/>
    <lineage>
        <taxon>Eukaryota</taxon>
        <taxon>Viridiplantae</taxon>
        <taxon>Streptophyta</taxon>
        <taxon>Embryophyta</taxon>
        <taxon>Tracheophyta</taxon>
        <taxon>Spermatophyta</taxon>
        <taxon>Pinopsida</taxon>
        <taxon>Pinidae</taxon>
        <taxon>Conifers II</taxon>
        <taxon>Cupressales</taxon>
        <taxon>Taxaceae</taxon>
        <taxon>Taxus</taxon>
    </lineage>
</organism>
<gene>
    <name evidence="3" type="ORF">KI387_027354</name>
</gene>
<dbReference type="AlphaFoldDB" id="A0AA38L1U2"/>
<dbReference type="SMART" id="SM00558">
    <property type="entry name" value="JmjC"/>
    <property type="match status" value="1"/>
</dbReference>
<dbReference type="OMA" id="TEDTIVQ"/>
<accession>A0AA38L1U2</accession>
<dbReference type="Pfam" id="PF13621">
    <property type="entry name" value="Cupin_8"/>
    <property type="match status" value="1"/>
</dbReference>
<dbReference type="InterPro" id="IPR003347">
    <property type="entry name" value="JmjC_dom"/>
</dbReference>
<feature type="non-terminal residue" evidence="3">
    <location>
        <position position="1"/>
    </location>
</feature>
<dbReference type="InterPro" id="IPR041667">
    <property type="entry name" value="Cupin_8"/>
</dbReference>
<dbReference type="Proteomes" id="UP000824469">
    <property type="component" value="Unassembled WGS sequence"/>
</dbReference>
<comment type="similarity">
    <text evidence="1">Belongs to the JARID1 histone demethylase family.</text>
</comment>
<comment type="caution">
    <text evidence="3">The sequence shown here is derived from an EMBL/GenBank/DDBJ whole genome shotgun (WGS) entry which is preliminary data.</text>
</comment>
<dbReference type="SUPFAM" id="SSF51197">
    <property type="entry name" value="Clavaminate synthase-like"/>
    <property type="match status" value="1"/>
</dbReference>
<evidence type="ECO:0000259" key="2">
    <source>
        <dbReference type="PROSITE" id="PS51184"/>
    </source>
</evidence>
<name>A0AA38L1U2_TAXCH</name>
<keyword evidence="4" id="KW-1185">Reference proteome</keyword>
<feature type="non-terminal residue" evidence="3">
    <location>
        <position position="318"/>
    </location>
</feature>
<reference evidence="3 4" key="1">
    <citation type="journal article" date="2021" name="Nat. Plants">
        <title>The Taxus genome provides insights into paclitaxel biosynthesis.</title>
        <authorList>
            <person name="Xiong X."/>
            <person name="Gou J."/>
            <person name="Liao Q."/>
            <person name="Li Y."/>
            <person name="Zhou Q."/>
            <person name="Bi G."/>
            <person name="Li C."/>
            <person name="Du R."/>
            <person name="Wang X."/>
            <person name="Sun T."/>
            <person name="Guo L."/>
            <person name="Liang H."/>
            <person name="Lu P."/>
            <person name="Wu Y."/>
            <person name="Zhang Z."/>
            <person name="Ro D.K."/>
            <person name="Shang Y."/>
            <person name="Huang S."/>
            <person name="Yan J."/>
        </authorList>
    </citation>
    <scope>NUCLEOTIDE SEQUENCE [LARGE SCALE GENOMIC DNA]</scope>
    <source>
        <strain evidence="3">Ta-2019</strain>
    </source>
</reference>
<dbReference type="Gene3D" id="2.60.120.650">
    <property type="entry name" value="Cupin"/>
    <property type="match status" value="1"/>
</dbReference>
<sequence>VDAFQLQYEACKEEECKEKFQGGTFHISTPESWEQSCKINDHSKSFCSLQMVREREDTYDINLNISLNGGINGGFSNDNEQNDNSMVGNAYNRSLTATDGMCVETKVTRFYHPIPSSSREMIDFGVFISELKSALLHQWDQLWYLTWRGIPSLNFLESSIVPTEFDFWVRSLFHPTASPQFIAEDAIVQRNLWVGAIVTSRIHFDALDNVHVCISGKKIIHLYPPSALLYLYPKPWREGALNNFSSIESIFLANWRQHAIFFQNAKYWRAQVKAGEAIFIPAGWWHEVFTFEETVSANVWFKPNQVTSFRATLMHLKS</sequence>
<dbReference type="PROSITE" id="PS51184">
    <property type="entry name" value="JMJC"/>
    <property type="match status" value="1"/>
</dbReference>
<dbReference type="PANTHER" id="PTHR12461">
    <property type="entry name" value="HYPOXIA-INDUCIBLE FACTOR 1 ALPHA INHIBITOR-RELATED"/>
    <property type="match status" value="1"/>
</dbReference>